<feature type="transmembrane region" description="Helical" evidence="1">
    <location>
        <begin position="78"/>
        <end position="101"/>
    </location>
</feature>
<dbReference type="GO" id="GO:0005886">
    <property type="term" value="C:plasma membrane"/>
    <property type="evidence" value="ECO:0007669"/>
    <property type="project" value="TreeGrafter"/>
</dbReference>
<feature type="transmembrane region" description="Helical" evidence="1">
    <location>
        <begin position="47"/>
        <end position="66"/>
    </location>
</feature>
<dbReference type="InterPro" id="IPR001036">
    <property type="entry name" value="Acrflvin-R"/>
</dbReference>
<dbReference type="PANTHER" id="PTHR32063">
    <property type="match status" value="1"/>
</dbReference>
<evidence type="ECO:0000313" key="3">
    <source>
        <dbReference type="Proteomes" id="UP000321183"/>
    </source>
</evidence>
<name>A0A510G6T5_9RICK</name>
<evidence type="ECO:0000256" key="1">
    <source>
        <dbReference type="SAM" id="Phobius"/>
    </source>
</evidence>
<keyword evidence="1" id="KW-0472">Membrane</keyword>
<dbReference type="GO" id="GO:0042910">
    <property type="term" value="F:xenobiotic transmembrane transporter activity"/>
    <property type="evidence" value="ECO:0007669"/>
    <property type="project" value="TreeGrafter"/>
</dbReference>
<feature type="transmembrane region" description="Helical" evidence="1">
    <location>
        <begin position="6"/>
        <end position="26"/>
    </location>
</feature>
<dbReference type="Pfam" id="PF00873">
    <property type="entry name" value="ACR_tran"/>
    <property type="match status" value="1"/>
</dbReference>
<dbReference type="KEGG" id="ras:RAS_02750"/>
<sequence length="107" mass="11452">MYSNIGLITLIGLITKNSIMIVEFANQLRAKGVKVQEAIIESSKLRLRPILMTTLAAVVGALPLVFADGADAAARNSIGFVIVGGLSIGTIFTIFVIPVIYQTFKKD</sequence>
<dbReference type="PANTHER" id="PTHR32063:SF28">
    <property type="entry name" value="BLR2861 PROTEIN"/>
    <property type="match status" value="1"/>
</dbReference>
<proteinExistence type="predicted"/>
<reference evidence="2 3" key="1">
    <citation type="submission" date="2019-04" db="EMBL/GenBank/DDBJ databases">
        <title>Draft genome sequence of Rickettsia asiatica Maytaro1284.</title>
        <authorList>
            <person name="Thu M."/>
            <person name="Qiu Y."/>
            <person name="Nakao R."/>
        </authorList>
    </citation>
    <scope>NUCLEOTIDE SEQUENCE [LARGE SCALE GENOMIC DNA]</scope>
    <source>
        <strain evidence="2 3">Maytaro1284</strain>
    </source>
</reference>
<organism evidence="2 3">
    <name type="scientific">Rickettsia asiatica</name>
    <dbReference type="NCBI Taxonomy" id="238800"/>
    <lineage>
        <taxon>Bacteria</taxon>
        <taxon>Pseudomonadati</taxon>
        <taxon>Pseudomonadota</taxon>
        <taxon>Alphaproteobacteria</taxon>
        <taxon>Rickettsiales</taxon>
        <taxon>Rickettsiaceae</taxon>
        <taxon>Rickettsieae</taxon>
        <taxon>Rickettsia</taxon>
        <taxon>spotted fever group</taxon>
    </lineage>
</organism>
<dbReference type="SUPFAM" id="SSF82866">
    <property type="entry name" value="Multidrug efflux transporter AcrB transmembrane domain"/>
    <property type="match status" value="1"/>
</dbReference>
<keyword evidence="3" id="KW-1185">Reference proteome</keyword>
<gene>
    <name evidence="2" type="ORF">RAS_02750</name>
</gene>
<dbReference type="AlphaFoldDB" id="A0A510G6T5"/>
<dbReference type="EMBL" id="AP019563">
    <property type="protein sequence ID" value="BBJ31166.1"/>
    <property type="molecule type" value="Genomic_DNA"/>
</dbReference>
<dbReference type="Gene3D" id="1.20.1640.10">
    <property type="entry name" value="Multidrug efflux transporter AcrB transmembrane domain"/>
    <property type="match status" value="1"/>
</dbReference>
<accession>A0A510G6T5</accession>
<protein>
    <submittedName>
        <fullName evidence="2">Uncharacterized protein</fullName>
    </submittedName>
</protein>
<dbReference type="Proteomes" id="UP000321183">
    <property type="component" value="Chromosome"/>
</dbReference>
<keyword evidence="1" id="KW-0812">Transmembrane</keyword>
<evidence type="ECO:0000313" key="2">
    <source>
        <dbReference type="EMBL" id="BBJ31166.1"/>
    </source>
</evidence>
<keyword evidence="1" id="KW-1133">Transmembrane helix</keyword>